<evidence type="ECO:0000313" key="1">
    <source>
        <dbReference type="EMBL" id="KAJ2808128.1"/>
    </source>
</evidence>
<protein>
    <submittedName>
        <fullName evidence="1">Uncharacterized protein</fullName>
    </submittedName>
</protein>
<dbReference type="Proteomes" id="UP001140087">
    <property type="component" value="Unassembled WGS sequence"/>
</dbReference>
<comment type="caution">
    <text evidence="1">The sequence shown here is derived from an EMBL/GenBank/DDBJ whole genome shotgun (WGS) entry which is preliminary data.</text>
</comment>
<evidence type="ECO:0000313" key="2">
    <source>
        <dbReference type="Proteomes" id="UP001140087"/>
    </source>
</evidence>
<gene>
    <name evidence="1" type="ORF">H4R21_000195</name>
</gene>
<reference evidence="1" key="1">
    <citation type="submission" date="2022-07" db="EMBL/GenBank/DDBJ databases">
        <title>Phylogenomic reconstructions and comparative analyses of Kickxellomycotina fungi.</title>
        <authorList>
            <person name="Reynolds N.K."/>
            <person name="Stajich J.E."/>
            <person name="Barry K."/>
            <person name="Grigoriev I.V."/>
            <person name="Crous P."/>
            <person name="Smith M.E."/>
        </authorList>
    </citation>
    <scope>NUCLEOTIDE SEQUENCE</scope>
    <source>
        <strain evidence="1">BCRC 34780</strain>
    </source>
</reference>
<name>A0ACC1LGQ4_9FUNG</name>
<accession>A0ACC1LGQ4</accession>
<keyword evidence="2" id="KW-1185">Reference proteome</keyword>
<proteinExistence type="predicted"/>
<sequence length="987" mass="108172">MNLAGRLAALAAVSGVLADTYQRSPCNVVHWTRMLEGRILVEGRDAKPLDIENLFMYEHDLPPNHRIVHTYDREATDRRPDRLTIYVDRENIFLNAFCGGHRKQAPSKEAGAQAELSKRQRMEPEAMDESATASPMHISTPVTAGPAPGPDRAPRALQDADPIGVGVAVDVDAAPEQLRAGLQQIVQRHNVPYFAAARTAPHAWEVGFEQTGEVASGTYHVSSSSGGGGGGGAARIVVRYSRTIDAFRALGQVLTAARAAEHSVLNGGDERALRAPEFTIAETAQFETLALMIDCSRNGVLSVKSIWAMLRNMALMGYTMLQLYTEDTFKVAGEPFFGYLRGGYTQDELRAVDDYAFNMGIEVVPCIQTLGHLGQMLQWPRYAGLRDTNEVILSRLPETYELLDKLIGTVSAPLRSRRIHIGMDEAYGVGEGRFRAMFGTQEGTAIFVEHLARVHELCARRGLRPMIWSDMLFCLAAKNNALYSYYDVGNDPTAAFGKAEGIPADIDLVFWDYYHTAPEIYARKIQQHRELGCASPWMAGGAWTWSRLWCYLPFSFESNRASLMAAKSPEGRVGSFMLTIWGDEGNECDFFSALPVLLYVANHAHTELAEIEAAFMENSFAAICGGSLGDWMYASRLDEIPPADDGSESASQQPPPPPPPRSHLPSNMSKWILWEDPMLSFLSPQYAALDLDTHYTQTADRLLGCALTSAARGRYPLNRLLRMPGLLARVLALKSNLRERLAAPYRAGDRAALLQAAETRLRPLIEAQRELWLYHRARWHRIYKPFGWETLELRYGGLAARLQTMYDRIVAYALRQPAAVLRHSRAIGIAAGISRHPALLPARSRNPSKDASAAPGPSMSADDGSGMSVGEAPPASLVSVELGWPVAAAAIDVAAAGPVVTALPGVTTINALGVRELGGEGDFWVQPAPLLPPELDPGAIGNNDSDNEDDMVDAIPELDEDLHCIYENSHTSLLLDYSRVTTPSRLG</sequence>
<organism evidence="1 2">
    <name type="scientific">Coemansia helicoidea</name>
    <dbReference type="NCBI Taxonomy" id="1286919"/>
    <lineage>
        <taxon>Eukaryota</taxon>
        <taxon>Fungi</taxon>
        <taxon>Fungi incertae sedis</taxon>
        <taxon>Zoopagomycota</taxon>
        <taxon>Kickxellomycotina</taxon>
        <taxon>Kickxellomycetes</taxon>
        <taxon>Kickxellales</taxon>
        <taxon>Kickxellaceae</taxon>
        <taxon>Coemansia</taxon>
    </lineage>
</organism>
<dbReference type="EMBL" id="JANBUN010000014">
    <property type="protein sequence ID" value="KAJ2808128.1"/>
    <property type="molecule type" value="Genomic_DNA"/>
</dbReference>